<dbReference type="SUPFAM" id="SSF52949">
    <property type="entry name" value="Macro domain-like"/>
    <property type="match status" value="1"/>
</dbReference>
<name>A0A2T4Z741_9BACL</name>
<gene>
    <name evidence="1" type="ORF">C8J48_0247</name>
</gene>
<dbReference type="InterPro" id="IPR043472">
    <property type="entry name" value="Macro_dom-like"/>
</dbReference>
<evidence type="ECO:0000313" key="2">
    <source>
        <dbReference type="Proteomes" id="UP000241639"/>
    </source>
</evidence>
<dbReference type="EMBL" id="PZZP01000001">
    <property type="protein sequence ID" value="PTM57696.1"/>
    <property type="molecule type" value="Genomic_DNA"/>
</dbReference>
<evidence type="ECO:0008006" key="3">
    <source>
        <dbReference type="Google" id="ProtNLM"/>
    </source>
</evidence>
<accession>A0A2T4Z741</accession>
<keyword evidence="2" id="KW-1185">Reference proteome</keyword>
<proteinExistence type="predicted"/>
<organism evidence="1 2">
    <name type="scientific">Desmospora activa DSM 45169</name>
    <dbReference type="NCBI Taxonomy" id="1121389"/>
    <lineage>
        <taxon>Bacteria</taxon>
        <taxon>Bacillati</taxon>
        <taxon>Bacillota</taxon>
        <taxon>Bacilli</taxon>
        <taxon>Bacillales</taxon>
        <taxon>Thermoactinomycetaceae</taxon>
        <taxon>Desmospora</taxon>
    </lineage>
</organism>
<protein>
    <recommendedName>
        <fullName evidence="3">Macro domain-containing protein</fullName>
    </recommendedName>
</protein>
<dbReference type="Gene3D" id="3.40.220.10">
    <property type="entry name" value="Leucine Aminopeptidase, subunit E, domain 1"/>
    <property type="match status" value="1"/>
</dbReference>
<dbReference type="Proteomes" id="UP000241639">
    <property type="component" value="Unassembled WGS sequence"/>
</dbReference>
<comment type="caution">
    <text evidence="1">The sequence shown here is derived from an EMBL/GenBank/DDBJ whole genome shotgun (WGS) entry which is preliminary data.</text>
</comment>
<dbReference type="AlphaFoldDB" id="A0A2T4Z741"/>
<sequence>MQKKVGTTRLVIKQGDITKEKVDAIVNAAYFI</sequence>
<reference evidence="1 2" key="1">
    <citation type="submission" date="2018-04" db="EMBL/GenBank/DDBJ databases">
        <title>Genomic Encyclopedia of Archaeal and Bacterial Type Strains, Phase II (KMG-II): from individual species to whole genera.</title>
        <authorList>
            <person name="Goeker M."/>
        </authorList>
    </citation>
    <scope>NUCLEOTIDE SEQUENCE [LARGE SCALE GENOMIC DNA]</scope>
    <source>
        <strain evidence="1 2">DSM 45169</strain>
    </source>
</reference>
<evidence type="ECO:0000313" key="1">
    <source>
        <dbReference type="EMBL" id="PTM57696.1"/>
    </source>
</evidence>